<dbReference type="Pfam" id="PF04851">
    <property type="entry name" value="ResIII"/>
    <property type="match status" value="1"/>
</dbReference>
<protein>
    <recommendedName>
        <fullName evidence="1">Helicase ATP-binding domain-containing protein</fullName>
    </recommendedName>
</protein>
<dbReference type="EMBL" id="MN739804">
    <property type="protein sequence ID" value="QHT26895.1"/>
    <property type="molecule type" value="Genomic_DNA"/>
</dbReference>
<accession>A0A6C0EHT5</accession>
<reference evidence="2" key="1">
    <citation type="journal article" date="2020" name="Nature">
        <title>Giant virus diversity and host interactions through global metagenomics.</title>
        <authorList>
            <person name="Schulz F."/>
            <person name="Roux S."/>
            <person name="Paez-Espino D."/>
            <person name="Jungbluth S."/>
            <person name="Walsh D.A."/>
            <person name="Denef V.J."/>
            <person name="McMahon K.D."/>
            <person name="Konstantinidis K.T."/>
            <person name="Eloe-Fadrosh E.A."/>
            <person name="Kyrpides N.C."/>
            <person name="Woyke T."/>
        </authorList>
    </citation>
    <scope>NUCLEOTIDE SEQUENCE</scope>
    <source>
        <strain evidence="2">GVMAG-M-3300023179-2</strain>
    </source>
</reference>
<dbReference type="AlphaFoldDB" id="A0A6C0EHT5"/>
<evidence type="ECO:0000313" key="2">
    <source>
        <dbReference type="EMBL" id="QHT26895.1"/>
    </source>
</evidence>
<dbReference type="SUPFAM" id="SSF52540">
    <property type="entry name" value="P-loop containing nucleoside triphosphate hydrolases"/>
    <property type="match status" value="1"/>
</dbReference>
<proteinExistence type="predicted"/>
<dbReference type="InterPro" id="IPR006935">
    <property type="entry name" value="Helicase/UvrB_N"/>
</dbReference>
<dbReference type="Gene3D" id="3.40.50.300">
    <property type="entry name" value="P-loop containing nucleotide triphosphate hydrolases"/>
    <property type="match status" value="1"/>
</dbReference>
<dbReference type="GO" id="GO:0005524">
    <property type="term" value="F:ATP binding"/>
    <property type="evidence" value="ECO:0007669"/>
    <property type="project" value="InterPro"/>
</dbReference>
<name>A0A6C0EHT5_9ZZZZ</name>
<organism evidence="2">
    <name type="scientific">viral metagenome</name>
    <dbReference type="NCBI Taxonomy" id="1070528"/>
    <lineage>
        <taxon>unclassified sequences</taxon>
        <taxon>metagenomes</taxon>
        <taxon>organismal metagenomes</taxon>
    </lineage>
</organism>
<dbReference type="GO" id="GO:0016787">
    <property type="term" value="F:hydrolase activity"/>
    <property type="evidence" value="ECO:0007669"/>
    <property type="project" value="InterPro"/>
</dbReference>
<dbReference type="InterPro" id="IPR027417">
    <property type="entry name" value="P-loop_NTPase"/>
</dbReference>
<sequence length="311" mass="36606">MDNQIKGYEYEKFINNFLNTKENIKISYLWKDIPEQILFDFGFIKSYNDNRLKRKTNNINKLEDIGTDIIYITKEDKCIIVQCKNYSNSVIINDLAGFFFIMCEHIDKIGEIYYTNQISKKISIDRIKCIHKEFNQNILENENIIKPYDYQINIIKIAEEYYKNNISGIISAPCGIGKTLISCKISMSYKIVIMVTPLKQYAKQNIDRFKLYEKDRKSILIDSDGTTCIDQINDFIINNSKSKILLSVTYKSCKLINDINLNNNIFIIFDEFHNFSWNNIYNNDNDINKLINSESNNIKKLYISAIQEFMN</sequence>
<evidence type="ECO:0000259" key="1">
    <source>
        <dbReference type="PROSITE" id="PS51192"/>
    </source>
</evidence>
<dbReference type="GO" id="GO:0003677">
    <property type="term" value="F:DNA binding"/>
    <property type="evidence" value="ECO:0007669"/>
    <property type="project" value="InterPro"/>
</dbReference>
<feature type="domain" description="Helicase ATP-binding" evidence="1">
    <location>
        <begin position="159"/>
        <end position="305"/>
    </location>
</feature>
<dbReference type="InterPro" id="IPR014001">
    <property type="entry name" value="Helicase_ATP-bd"/>
</dbReference>
<dbReference type="PROSITE" id="PS51192">
    <property type="entry name" value="HELICASE_ATP_BIND_1"/>
    <property type="match status" value="1"/>
</dbReference>